<comment type="similarity">
    <text evidence="1">Belongs to the RecA family.</text>
</comment>
<evidence type="ECO:0000256" key="7">
    <source>
        <dbReference type="ARBA" id="ARBA00023172"/>
    </source>
</evidence>
<dbReference type="GO" id="GO:0006281">
    <property type="term" value="P:DNA repair"/>
    <property type="evidence" value="ECO:0007669"/>
    <property type="project" value="UniProtKB-KW"/>
</dbReference>
<reference evidence="11" key="1">
    <citation type="submission" date="2020-02" db="EMBL/GenBank/DDBJ databases">
        <title>Investigating the Use of Bacteriophages as New Decolonization Strategy for Intestinal Carriage of CTX-M-15-producing ST131 Escherichia coli: an In Vitro Continuous Culture System Model.</title>
        <authorList>
            <person name="Bernasconi O.J."/>
            <person name="Campos-Madueno E.I."/>
            <person name="Dona V."/>
            <person name="Perreten V."/>
            <person name="Carattoli A."/>
            <person name="Endimiani A."/>
        </authorList>
    </citation>
    <scope>NUCLEOTIDE SEQUENCE</scope>
    <source>
        <strain evidence="11">4901.28</strain>
    </source>
</reference>
<dbReference type="InterPro" id="IPR027417">
    <property type="entry name" value="P-loop_NTPase"/>
</dbReference>
<dbReference type="GO" id="GO:0003697">
    <property type="term" value="F:single-stranded DNA binding"/>
    <property type="evidence" value="ECO:0007669"/>
    <property type="project" value="InterPro"/>
</dbReference>
<dbReference type="EMBL" id="JAAHTE010000354">
    <property type="protein sequence ID" value="NEU02792.1"/>
    <property type="molecule type" value="Genomic_DNA"/>
</dbReference>
<keyword evidence="3" id="KW-0547">Nucleotide-binding</keyword>
<feature type="non-terminal residue" evidence="11">
    <location>
        <position position="116"/>
    </location>
</feature>
<dbReference type="AlphaFoldDB" id="A0A6D1AB56"/>
<dbReference type="GO" id="GO:0005524">
    <property type="term" value="F:ATP binding"/>
    <property type="evidence" value="ECO:0007669"/>
    <property type="project" value="UniProtKB-KW"/>
</dbReference>
<keyword evidence="7" id="KW-0233">DNA recombination</keyword>
<dbReference type="InterPro" id="IPR020587">
    <property type="entry name" value="RecA_monomer-monomer_interface"/>
</dbReference>
<evidence type="ECO:0000256" key="2">
    <source>
        <dbReference type="ARBA" id="ARBA00015553"/>
    </source>
</evidence>
<dbReference type="Pfam" id="PF00154">
    <property type="entry name" value="RecA_N"/>
    <property type="match status" value="1"/>
</dbReference>
<keyword evidence="8" id="KW-0234">DNA repair</keyword>
<feature type="domain" description="RecA family profile 1" evidence="9">
    <location>
        <begin position="1"/>
        <end position="99"/>
    </location>
</feature>
<accession>A0A6D1AB56</accession>
<dbReference type="GO" id="GO:0140664">
    <property type="term" value="F:ATP-dependent DNA damage sensor activity"/>
    <property type="evidence" value="ECO:0007669"/>
    <property type="project" value="InterPro"/>
</dbReference>
<dbReference type="PROSITE" id="PS50162">
    <property type="entry name" value="RECA_2"/>
    <property type="match status" value="1"/>
</dbReference>
<dbReference type="PANTHER" id="PTHR45900">
    <property type="entry name" value="RECA"/>
    <property type="match status" value="1"/>
</dbReference>
<keyword evidence="6" id="KW-0238">DNA-binding</keyword>
<dbReference type="SUPFAM" id="SSF52540">
    <property type="entry name" value="P-loop containing nucleoside triphosphate hydrolases"/>
    <property type="match status" value="1"/>
</dbReference>
<sequence>HAIDPLYARNLGIDLNTLILSQPDSGEQAMEIVDILAKSGAVDLIVVDSVAALVPIAELEGEMRDMQVGVQARLMSKALRKITGNLHKNKTTVIFVNQIREKIGVMFGNPETTTGG</sequence>
<evidence type="ECO:0000313" key="11">
    <source>
        <dbReference type="EMBL" id="NEU02792.1"/>
    </source>
</evidence>
<evidence type="ECO:0000256" key="5">
    <source>
        <dbReference type="ARBA" id="ARBA00022840"/>
    </source>
</evidence>
<dbReference type="InterPro" id="IPR049428">
    <property type="entry name" value="RecA-like_N"/>
</dbReference>
<dbReference type="GO" id="GO:0005829">
    <property type="term" value="C:cytosol"/>
    <property type="evidence" value="ECO:0007669"/>
    <property type="project" value="TreeGrafter"/>
</dbReference>
<dbReference type="Gene3D" id="3.40.50.300">
    <property type="entry name" value="P-loop containing nucleotide triphosphate hydrolases"/>
    <property type="match status" value="1"/>
</dbReference>
<evidence type="ECO:0000259" key="10">
    <source>
        <dbReference type="PROSITE" id="PS50163"/>
    </source>
</evidence>
<dbReference type="PROSITE" id="PS50163">
    <property type="entry name" value="RECA_3"/>
    <property type="match status" value="1"/>
</dbReference>
<evidence type="ECO:0000256" key="4">
    <source>
        <dbReference type="ARBA" id="ARBA00022763"/>
    </source>
</evidence>
<feature type="domain" description="RecA family profile 2" evidence="10">
    <location>
        <begin position="104"/>
        <end position="116"/>
    </location>
</feature>
<evidence type="ECO:0000256" key="8">
    <source>
        <dbReference type="ARBA" id="ARBA00023204"/>
    </source>
</evidence>
<dbReference type="InterPro" id="IPR020588">
    <property type="entry name" value="RecA_ATP-bd"/>
</dbReference>
<gene>
    <name evidence="11" type="ORF">G3563_27575</name>
</gene>
<evidence type="ECO:0000256" key="3">
    <source>
        <dbReference type="ARBA" id="ARBA00022741"/>
    </source>
</evidence>
<name>A0A6D1AB56_ECOLX</name>
<comment type="caution">
    <text evidence="11">The sequence shown here is derived from an EMBL/GenBank/DDBJ whole genome shotgun (WGS) entry which is preliminary data.</text>
</comment>
<evidence type="ECO:0000256" key="6">
    <source>
        <dbReference type="ARBA" id="ARBA00023125"/>
    </source>
</evidence>
<feature type="non-terminal residue" evidence="11">
    <location>
        <position position="1"/>
    </location>
</feature>
<dbReference type="InterPro" id="IPR013765">
    <property type="entry name" value="DNA_recomb/repair_RecA"/>
</dbReference>
<protein>
    <recommendedName>
        <fullName evidence="2">Protein RecA</fullName>
    </recommendedName>
</protein>
<keyword evidence="4" id="KW-0227">DNA damage</keyword>
<evidence type="ECO:0000256" key="1">
    <source>
        <dbReference type="ARBA" id="ARBA00009391"/>
    </source>
</evidence>
<dbReference type="PRINTS" id="PR00142">
    <property type="entry name" value="RECA"/>
</dbReference>
<organism evidence="11">
    <name type="scientific">Escherichia coli</name>
    <dbReference type="NCBI Taxonomy" id="562"/>
    <lineage>
        <taxon>Bacteria</taxon>
        <taxon>Pseudomonadati</taxon>
        <taxon>Pseudomonadota</taxon>
        <taxon>Gammaproteobacteria</taxon>
        <taxon>Enterobacterales</taxon>
        <taxon>Enterobacteriaceae</taxon>
        <taxon>Escherichia</taxon>
    </lineage>
</organism>
<keyword evidence="5" id="KW-0067">ATP-binding</keyword>
<dbReference type="GO" id="GO:0006310">
    <property type="term" value="P:DNA recombination"/>
    <property type="evidence" value="ECO:0007669"/>
    <property type="project" value="UniProtKB-KW"/>
</dbReference>
<evidence type="ECO:0000259" key="9">
    <source>
        <dbReference type="PROSITE" id="PS50162"/>
    </source>
</evidence>
<dbReference type="PANTHER" id="PTHR45900:SF1">
    <property type="entry name" value="MITOCHONDRIAL DNA REPAIR PROTEIN RECA HOMOLOG-RELATED"/>
    <property type="match status" value="1"/>
</dbReference>
<proteinExistence type="inferred from homology"/>